<feature type="compositionally biased region" description="Pro residues" evidence="2">
    <location>
        <begin position="329"/>
        <end position="338"/>
    </location>
</feature>
<evidence type="ECO:0000313" key="3">
    <source>
        <dbReference type="EMBL" id="KAK8091680.1"/>
    </source>
</evidence>
<comment type="caution">
    <text evidence="3">The sequence shown here is derived from an EMBL/GenBank/DDBJ whole genome shotgun (WGS) entry which is preliminary data.</text>
</comment>
<keyword evidence="1" id="KW-0175">Coiled coil</keyword>
<feature type="compositionally biased region" description="Basic and acidic residues" evidence="2">
    <location>
        <begin position="115"/>
        <end position="127"/>
    </location>
</feature>
<feature type="region of interest" description="Disordered" evidence="2">
    <location>
        <begin position="115"/>
        <end position="141"/>
    </location>
</feature>
<dbReference type="RefSeq" id="XP_066673652.1">
    <property type="nucleotide sequence ID" value="XM_066806356.1"/>
</dbReference>
<reference evidence="3 4" key="1">
    <citation type="submission" date="2023-01" db="EMBL/GenBank/DDBJ databases">
        <title>Analysis of 21 Apiospora genomes using comparative genomics revels a genus with tremendous synthesis potential of carbohydrate active enzymes and secondary metabolites.</title>
        <authorList>
            <person name="Sorensen T."/>
        </authorList>
    </citation>
    <scope>NUCLEOTIDE SEQUENCE [LARGE SCALE GENOMIC DNA]</scope>
    <source>
        <strain evidence="3 4">CBS 114990</strain>
    </source>
</reference>
<proteinExistence type="predicted"/>
<keyword evidence="4" id="KW-1185">Reference proteome</keyword>
<dbReference type="EMBL" id="JAQQWN010000003">
    <property type="protein sequence ID" value="KAK8091680.1"/>
    <property type="molecule type" value="Genomic_DNA"/>
</dbReference>
<dbReference type="GeneID" id="92039416"/>
<dbReference type="Proteomes" id="UP001433268">
    <property type="component" value="Unassembled WGS sequence"/>
</dbReference>
<sequence>MDYPSSEEMRSFVARKLQFLADIDTSADIPSGQGKNLLQHFDSACQSLGDLERSMNREKAAMETDLREKYTKLQEAEAHLKEQREREEAELQSKYDCLEEAQSKLDKQQKLLQQERKDFEDQRKSADLQEAMAGSQDQKKTWGAEKQATLLEQTKANEQACADQLAKLTEQMQQMHLTLIGQGAKLDKRNEQQDASISDLHGRLETLATQVQKKTWMLDAATEENARLTSQAKSLECKTKRLQDMLINLDDSVHNLDDSVQELHKARFEAENVAAAALGELSGARTTVSLTKQKLLAKEGGLNQAKTELANTLKRVSDIAQRVLFREPAPQPRHPAPTTPKNIFGERMPPREPEPDF</sequence>
<feature type="compositionally biased region" description="Basic and acidic residues" evidence="2">
    <location>
        <begin position="348"/>
        <end position="357"/>
    </location>
</feature>
<protein>
    <submittedName>
        <fullName evidence="3">Uncharacterized protein</fullName>
    </submittedName>
</protein>
<feature type="coiled-coil region" evidence="1">
    <location>
        <begin position="218"/>
        <end position="245"/>
    </location>
</feature>
<name>A0ABR1X8C0_9PEZI</name>
<feature type="region of interest" description="Disordered" evidence="2">
    <location>
        <begin position="325"/>
        <end position="357"/>
    </location>
</feature>
<evidence type="ECO:0000256" key="2">
    <source>
        <dbReference type="SAM" id="MobiDB-lite"/>
    </source>
</evidence>
<evidence type="ECO:0000313" key="4">
    <source>
        <dbReference type="Proteomes" id="UP001433268"/>
    </source>
</evidence>
<gene>
    <name evidence="3" type="ORF">PG997_002041</name>
</gene>
<organism evidence="3 4">
    <name type="scientific">Apiospora hydei</name>
    <dbReference type="NCBI Taxonomy" id="1337664"/>
    <lineage>
        <taxon>Eukaryota</taxon>
        <taxon>Fungi</taxon>
        <taxon>Dikarya</taxon>
        <taxon>Ascomycota</taxon>
        <taxon>Pezizomycotina</taxon>
        <taxon>Sordariomycetes</taxon>
        <taxon>Xylariomycetidae</taxon>
        <taxon>Amphisphaeriales</taxon>
        <taxon>Apiosporaceae</taxon>
        <taxon>Apiospora</taxon>
    </lineage>
</organism>
<evidence type="ECO:0000256" key="1">
    <source>
        <dbReference type="SAM" id="Coils"/>
    </source>
</evidence>
<accession>A0ABR1X8C0</accession>